<protein>
    <submittedName>
        <fullName evidence="1">Uncharacterized protein</fullName>
    </submittedName>
</protein>
<evidence type="ECO:0000313" key="2">
    <source>
        <dbReference type="Proteomes" id="UP001500902"/>
    </source>
</evidence>
<dbReference type="EMBL" id="BAAAZP010000089">
    <property type="protein sequence ID" value="GAA3677825.1"/>
    <property type="molecule type" value="Genomic_DNA"/>
</dbReference>
<evidence type="ECO:0000313" key="1">
    <source>
        <dbReference type="EMBL" id="GAA3677825.1"/>
    </source>
</evidence>
<proteinExistence type="predicted"/>
<keyword evidence="2" id="KW-1185">Reference proteome</keyword>
<dbReference type="Proteomes" id="UP001500902">
    <property type="component" value="Unassembled WGS sequence"/>
</dbReference>
<sequence>MTSGPYDEVVADASGRFASGRSFRTLADEHADFVAGLRGQWDEEAPLPYEEFAVPYLQLRRNLLDECERLGGNLRYVGDGQVFMAERNTDAEDASTIGSAVAGPVQMGPR</sequence>
<organism evidence="1 2">
    <name type="scientific">Nonomuraea antimicrobica</name>
    <dbReference type="NCBI Taxonomy" id="561173"/>
    <lineage>
        <taxon>Bacteria</taxon>
        <taxon>Bacillati</taxon>
        <taxon>Actinomycetota</taxon>
        <taxon>Actinomycetes</taxon>
        <taxon>Streptosporangiales</taxon>
        <taxon>Streptosporangiaceae</taxon>
        <taxon>Nonomuraea</taxon>
    </lineage>
</organism>
<dbReference type="RefSeq" id="WP_344881927.1">
    <property type="nucleotide sequence ID" value="NZ_BAAAZP010000089.1"/>
</dbReference>
<accession>A0ABP7C5D7</accession>
<gene>
    <name evidence="1" type="ORF">GCM10022224_047370</name>
</gene>
<comment type="caution">
    <text evidence="1">The sequence shown here is derived from an EMBL/GenBank/DDBJ whole genome shotgun (WGS) entry which is preliminary data.</text>
</comment>
<name>A0ABP7C5D7_9ACTN</name>
<reference evidence="2" key="1">
    <citation type="journal article" date="2019" name="Int. J. Syst. Evol. Microbiol.">
        <title>The Global Catalogue of Microorganisms (GCM) 10K type strain sequencing project: providing services to taxonomists for standard genome sequencing and annotation.</title>
        <authorList>
            <consortium name="The Broad Institute Genomics Platform"/>
            <consortium name="The Broad Institute Genome Sequencing Center for Infectious Disease"/>
            <person name="Wu L."/>
            <person name="Ma J."/>
        </authorList>
    </citation>
    <scope>NUCLEOTIDE SEQUENCE [LARGE SCALE GENOMIC DNA]</scope>
    <source>
        <strain evidence="2">JCM 16904</strain>
    </source>
</reference>